<dbReference type="CDD" id="cd00190">
    <property type="entry name" value="Tryp_SPc"/>
    <property type="match status" value="1"/>
</dbReference>
<dbReference type="EMBL" id="NEVH01000641">
    <property type="protein sequence ID" value="PNF43141.1"/>
    <property type="molecule type" value="Genomic_DNA"/>
</dbReference>
<dbReference type="OrthoDB" id="9448935at2759"/>
<sequence length="264" mass="29069">MTSVADVPCGRQWRREARIVGGESANPGEFPWLVSITRRGGHFCGGALVNKKWVVTAAHCMCSGPVELPVEHIRVTVGEHDLSKRETPPSQEIRVRRLVLYPGYQCERFNHDIALLELDDEVGWSESAWPICLPQAGETSFSGREATAAGWGWLHENSAHGGRANVLQKVTLLVVDNDTCRSWYKSKGKKTKILDSQMCAGYEHGSRDSCWADSGGPLMVRDDGLITLVGVISTGIGCARPKLPGLYTRVSNYSTWIRTHVQAP</sequence>
<keyword evidence="4" id="KW-1185">Reference proteome</keyword>
<dbReference type="FunCoup" id="A0A2J7RQM6">
    <property type="interactions" value="30"/>
</dbReference>
<dbReference type="PANTHER" id="PTHR24252:SF7">
    <property type="entry name" value="HYALIN"/>
    <property type="match status" value="1"/>
</dbReference>
<name>A0A2J7RQM6_9NEOP</name>
<dbReference type="STRING" id="105785.A0A2J7RQM6"/>
<dbReference type="SUPFAM" id="SSF50494">
    <property type="entry name" value="Trypsin-like serine proteases"/>
    <property type="match status" value="1"/>
</dbReference>
<dbReference type="InParanoid" id="A0A2J7RQM6"/>
<dbReference type="InterPro" id="IPR001254">
    <property type="entry name" value="Trypsin_dom"/>
</dbReference>
<dbReference type="InterPro" id="IPR001314">
    <property type="entry name" value="Peptidase_S1A"/>
</dbReference>
<gene>
    <name evidence="3" type="ORF">B7P43_G17597</name>
</gene>
<dbReference type="PRINTS" id="PR00722">
    <property type="entry name" value="CHYMOTRYPSIN"/>
</dbReference>
<dbReference type="GO" id="GO:0006508">
    <property type="term" value="P:proteolysis"/>
    <property type="evidence" value="ECO:0007669"/>
    <property type="project" value="InterPro"/>
</dbReference>
<dbReference type="Proteomes" id="UP000235965">
    <property type="component" value="Unassembled WGS sequence"/>
</dbReference>
<dbReference type="InterPro" id="IPR043504">
    <property type="entry name" value="Peptidase_S1_PA_chymotrypsin"/>
</dbReference>
<dbReference type="PROSITE" id="PS00134">
    <property type="entry name" value="TRYPSIN_HIS"/>
    <property type="match status" value="1"/>
</dbReference>
<dbReference type="PROSITE" id="PS50240">
    <property type="entry name" value="TRYPSIN_DOM"/>
    <property type="match status" value="1"/>
</dbReference>
<comment type="caution">
    <text evidence="3">The sequence shown here is derived from an EMBL/GenBank/DDBJ whole genome shotgun (WGS) entry which is preliminary data.</text>
</comment>
<dbReference type="InterPro" id="IPR009003">
    <property type="entry name" value="Peptidase_S1_PA"/>
</dbReference>
<dbReference type="PANTHER" id="PTHR24252">
    <property type="entry name" value="ACROSIN-RELATED"/>
    <property type="match status" value="1"/>
</dbReference>
<organism evidence="3 4">
    <name type="scientific">Cryptotermes secundus</name>
    <dbReference type="NCBI Taxonomy" id="105785"/>
    <lineage>
        <taxon>Eukaryota</taxon>
        <taxon>Metazoa</taxon>
        <taxon>Ecdysozoa</taxon>
        <taxon>Arthropoda</taxon>
        <taxon>Hexapoda</taxon>
        <taxon>Insecta</taxon>
        <taxon>Pterygota</taxon>
        <taxon>Neoptera</taxon>
        <taxon>Polyneoptera</taxon>
        <taxon>Dictyoptera</taxon>
        <taxon>Blattodea</taxon>
        <taxon>Blattoidea</taxon>
        <taxon>Termitoidae</taxon>
        <taxon>Kalotermitidae</taxon>
        <taxon>Cryptotermitinae</taxon>
        <taxon>Cryptotermes</taxon>
    </lineage>
</organism>
<dbReference type="InterPro" id="IPR018114">
    <property type="entry name" value="TRYPSIN_HIS"/>
</dbReference>
<evidence type="ECO:0000259" key="2">
    <source>
        <dbReference type="PROSITE" id="PS50240"/>
    </source>
</evidence>
<accession>A0A2J7RQM6</accession>
<keyword evidence="1" id="KW-1015">Disulfide bond</keyword>
<evidence type="ECO:0000313" key="3">
    <source>
        <dbReference type="EMBL" id="PNF43141.1"/>
    </source>
</evidence>
<evidence type="ECO:0000313" key="4">
    <source>
        <dbReference type="Proteomes" id="UP000235965"/>
    </source>
</evidence>
<dbReference type="FunFam" id="2.40.10.10:FF:000116">
    <property type="entry name" value="Serine protease P16"/>
    <property type="match status" value="1"/>
</dbReference>
<proteinExistence type="predicted"/>
<dbReference type="SMART" id="SM00020">
    <property type="entry name" value="Tryp_SPc"/>
    <property type="match status" value="1"/>
</dbReference>
<dbReference type="Gene3D" id="2.40.10.10">
    <property type="entry name" value="Trypsin-like serine proteases"/>
    <property type="match status" value="1"/>
</dbReference>
<dbReference type="Pfam" id="PF00089">
    <property type="entry name" value="Trypsin"/>
    <property type="match status" value="1"/>
</dbReference>
<dbReference type="GO" id="GO:0004252">
    <property type="term" value="F:serine-type endopeptidase activity"/>
    <property type="evidence" value="ECO:0007669"/>
    <property type="project" value="InterPro"/>
</dbReference>
<protein>
    <recommendedName>
        <fullName evidence="2">Peptidase S1 domain-containing protein</fullName>
    </recommendedName>
</protein>
<dbReference type="AlphaFoldDB" id="A0A2J7RQM6"/>
<feature type="domain" description="Peptidase S1" evidence="2">
    <location>
        <begin position="19"/>
        <end position="262"/>
    </location>
</feature>
<evidence type="ECO:0000256" key="1">
    <source>
        <dbReference type="ARBA" id="ARBA00023157"/>
    </source>
</evidence>
<reference evidence="3 4" key="1">
    <citation type="submission" date="2017-12" db="EMBL/GenBank/DDBJ databases">
        <title>Hemimetabolous genomes reveal molecular basis of termite eusociality.</title>
        <authorList>
            <person name="Harrison M.C."/>
            <person name="Jongepier E."/>
            <person name="Robertson H.M."/>
            <person name="Arning N."/>
            <person name="Bitard-Feildel T."/>
            <person name="Chao H."/>
            <person name="Childers C.P."/>
            <person name="Dinh H."/>
            <person name="Doddapaneni H."/>
            <person name="Dugan S."/>
            <person name="Gowin J."/>
            <person name="Greiner C."/>
            <person name="Han Y."/>
            <person name="Hu H."/>
            <person name="Hughes D.S.T."/>
            <person name="Huylmans A.-K."/>
            <person name="Kemena C."/>
            <person name="Kremer L.P.M."/>
            <person name="Lee S.L."/>
            <person name="Lopez-Ezquerra A."/>
            <person name="Mallet L."/>
            <person name="Monroy-Kuhn J.M."/>
            <person name="Moser A."/>
            <person name="Murali S.C."/>
            <person name="Muzny D.M."/>
            <person name="Otani S."/>
            <person name="Piulachs M.-D."/>
            <person name="Poelchau M."/>
            <person name="Qu J."/>
            <person name="Schaub F."/>
            <person name="Wada-Katsumata A."/>
            <person name="Worley K.C."/>
            <person name="Xie Q."/>
            <person name="Ylla G."/>
            <person name="Poulsen M."/>
            <person name="Gibbs R.A."/>
            <person name="Schal C."/>
            <person name="Richards S."/>
            <person name="Belles X."/>
            <person name="Korb J."/>
            <person name="Bornberg-Bauer E."/>
        </authorList>
    </citation>
    <scope>NUCLEOTIDE SEQUENCE [LARGE SCALE GENOMIC DNA]</scope>
    <source>
        <tissue evidence="3">Whole body</tissue>
    </source>
</reference>